<dbReference type="GO" id="GO:0006935">
    <property type="term" value="P:chemotaxis"/>
    <property type="evidence" value="ECO:0007669"/>
    <property type="project" value="InterPro"/>
</dbReference>
<protein>
    <submittedName>
        <fullName evidence="2">Chemotaxis protein CheW</fullName>
    </submittedName>
</protein>
<comment type="caution">
    <text evidence="2">The sequence shown here is derived from an EMBL/GenBank/DDBJ whole genome shotgun (WGS) entry which is preliminary data.</text>
</comment>
<dbReference type="AlphaFoldDB" id="A0A1A6C5H2"/>
<dbReference type="PROSITE" id="PS50851">
    <property type="entry name" value="CHEW"/>
    <property type="match status" value="1"/>
</dbReference>
<reference evidence="2 3" key="1">
    <citation type="journal article" date="2014" name="Genome Announc.">
        <title>Draft Genome Sequence of the Iron-Oxidizing, Acidophilic, and Halotolerant 'Thiobacillus prosperus' Type Strain DSM 5130.</title>
        <authorList>
            <person name="Ossandon F.J."/>
            <person name="Cardenas J.P."/>
            <person name="Corbett M."/>
            <person name="Quatrini R."/>
            <person name="Holmes D.S."/>
            <person name="Watkin E."/>
        </authorList>
    </citation>
    <scope>NUCLEOTIDE SEQUENCE [LARGE SCALE GENOMIC DNA]</scope>
    <source>
        <strain evidence="2 3">DSM 5130</strain>
    </source>
</reference>
<dbReference type="STRING" id="160660.BJI67_05865"/>
<dbReference type="OrthoDB" id="9790406at2"/>
<dbReference type="CDD" id="cd00732">
    <property type="entry name" value="CheW"/>
    <property type="match status" value="1"/>
</dbReference>
<keyword evidence="3" id="KW-1185">Reference proteome</keyword>
<dbReference type="PANTHER" id="PTHR22617:SF23">
    <property type="entry name" value="CHEMOTAXIS PROTEIN CHEW"/>
    <property type="match status" value="1"/>
</dbReference>
<accession>A0A1A6C5H2</accession>
<proteinExistence type="predicted"/>
<sequence length="158" mass="17372">MTDKNEVHKVDELQCVTFFLSGEVYALDVMRVQEVLRVGEISPVPGAPEYVLGIINLRGNVVTVIDARQRLGLEFTEPGESSRIIVLEAAGQDVGILVDGVAEVVRIRQDEIDPSPSVGNEEAARYIQGVASRDKELIIVVDVEKLLNEEEWAELAAM</sequence>
<dbReference type="SMART" id="SM00260">
    <property type="entry name" value="CheW"/>
    <property type="match status" value="1"/>
</dbReference>
<gene>
    <name evidence="2" type="ORF">Thpro_020845</name>
</gene>
<organism evidence="2 3">
    <name type="scientific">Acidihalobacter prosperus</name>
    <dbReference type="NCBI Taxonomy" id="160660"/>
    <lineage>
        <taxon>Bacteria</taxon>
        <taxon>Pseudomonadati</taxon>
        <taxon>Pseudomonadota</taxon>
        <taxon>Gammaproteobacteria</taxon>
        <taxon>Chromatiales</taxon>
        <taxon>Ectothiorhodospiraceae</taxon>
        <taxon>Acidihalobacter</taxon>
    </lineage>
</organism>
<dbReference type="Gene3D" id="2.30.30.40">
    <property type="entry name" value="SH3 Domains"/>
    <property type="match status" value="1"/>
</dbReference>
<dbReference type="InterPro" id="IPR002545">
    <property type="entry name" value="CheW-lke_dom"/>
</dbReference>
<evidence type="ECO:0000259" key="1">
    <source>
        <dbReference type="PROSITE" id="PS50851"/>
    </source>
</evidence>
<feature type="domain" description="CheW-like" evidence="1">
    <location>
        <begin position="12"/>
        <end position="152"/>
    </location>
</feature>
<dbReference type="Proteomes" id="UP000029273">
    <property type="component" value="Unassembled WGS sequence"/>
</dbReference>
<dbReference type="Pfam" id="PF01584">
    <property type="entry name" value="CheW"/>
    <property type="match status" value="1"/>
</dbReference>
<dbReference type="PANTHER" id="PTHR22617">
    <property type="entry name" value="CHEMOTAXIS SENSOR HISTIDINE KINASE-RELATED"/>
    <property type="match status" value="1"/>
</dbReference>
<dbReference type="InterPro" id="IPR039315">
    <property type="entry name" value="CheW"/>
</dbReference>
<evidence type="ECO:0000313" key="2">
    <source>
        <dbReference type="EMBL" id="OBS09795.1"/>
    </source>
</evidence>
<name>A0A1A6C5H2_9GAMM</name>
<dbReference type="SUPFAM" id="SSF50341">
    <property type="entry name" value="CheW-like"/>
    <property type="match status" value="1"/>
</dbReference>
<dbReference type="Gene3D" id="2.40.50.180">
    <property type="entry name" value="CheA-289, Domain 4"/>
    <property type="match status" value="1"/>
</dbReference>
<dbReference type="GO" id="GO:0005829">
    <property type="term" value="C:cytosol"/>
    <property type="evidence" value="ECO:0007669"/>
    <property type="project" value="TreeGrafter"/>
</dbReference>
<dbReference type="InterPro" id="IPR036061">
    <property type="entry name" value="CheW-like_dom_sf"/>
</dbReference>
<dbReference type="EMBL" id="JQSG02000002">
    <property type="protein sequence ID" value="OBS09795.1"/>
    <property type="molecule type" value="Genomic_DNA"/>
</dbReference>
<dbReference type="GO" id="GO:0007165">
    <property type="term" value="P:signal transduction"/>
    <property type="evidence" value="ECO:0007669"/>
    <property type="project" value="InterPro"/>
</dbReference>
<evidence type="ECO:0000313" key="3">
    <source>
        <dbReference type="Proteomes" id="UP000029273"/>
    </source>
</evidence>
<dbReference type="RefSeq" id="WP_038092294.1">
    <property type="nucleotide sequence ID" value="NZ_JQSG02000002.1"/>
</dbReference>